<organism evidence="1 2">
    <name type="scientific">Modestobacter roseus</name>
    <dbReference type="NCBI Taxonomy" id="1181884"/>
    <lineage>
        <taxon>Bacteria</taxon>
        <taxon>Bacillati</taxon>
        <taxon>Actinomycetota</taxon>
        <taxon>Actinomycetes</taxon>
        <taxon>Geodermatophilales</taxon>
        <taxon>Geodermatophilaceae</taxon>
        <taxon>Modestobacter</taxon>
    </lineage>
</organism>
<evidence type="ECO:0000313" key="1">
    <source>
        <dbReference type="EMBL" id="TWH73667.1"/>
    </source>
</evidence>
<evidence type="ECO:0000313" key="2">
    <source>
        <dbReference type="Proteomes" id="UP000321490"/>
    </source>
</evidence>
<dbReference type="Pfam" id="PF13602">
    <property type="entry name" value="ADH_zinc_N_2"/>
    <property type="match status" value="1"/>
</dbReference>
<keyword evidence="2" id="KW-1185">Reference proteome</keyword>
<comment type="caution">
    <text evidence="1">The sequence shown here is derived from an EMBL/GenBank/DDBJ whole genome shotgun (WGS) entry which is preliminary data.</text>
</comment>
<reference evidence="1 2" key="1">
    <citation type="submission" date="2019-07" db="EMBL/GenBank/DDBJ databases">
        <title>R&amp;d 2014.</title>
        <authorList>
            <person name="Klenk H.-P."/>
        </authorList>
    </citation>
    <scope>NUCLEOTIDE SEQUENCE [LARGE SCALE GENOMIC DNA]</scope>
    <source>
        <strain evidence="1 2">DSM 45764</strain>
    </source>
</reference>
<proteinExistence type="predicted"/>
<name>A0A562IRL4_9ACTN</name>
<protein>
    <submittedName>
        <fullName evidence="1">Zinc-binding alcohol dehydrogenase family protein</fullName>
    </submittedName>
</protein>
<accession>A0A562IRL4</accession>
<dbReference type="AlphaFoldDB" id="A0A562IRL4"/>
<sequence>MHAALALGVEPRRISAIAAGAALPPGVRSTGARDAGPDAMGTLMDALRAGRLHVPVAVTFPLERIRDAVTAQAARHVHGKIVVTTG</sequence>
<dbReference type="Gene3D" id="3.90.180.10">
    <property type="entry name" value="Medium-chain alcohol dehydrogenases, catalytic domain"/>
    <property type="match status" value="1"/>
</dbReference>
<dbReference type="Proteomes" id="UP000321490">
    <property type="component" value="Unassembled WGS sequence"/>
</dbReference>
<dbReference type="RefSeq" id="WP_228395311.1">
    <property type="nucleotide sequence ID" value="NZ_ML762512.1"/>
</dbReference>
<dbReference type="EMBL" id="VLKF01000001">
    <property type="protein sequence ID" value="TWH73667.1"/>
    <property type="molecule type" value="Genomic_DNA"/>
</dbReference>
<gene>
    <name evidence="1" type="ORF">JD78_02191</name>
</gene>